<organism evidence="1">
    <name type="scientific">Marseillevirus LCMAC201</name>
    <dbReference type="NCBI Taxonomy" id="2506605"/>
    <lineage>
        <taxon>Viruses</taxon>
        <taxon>Varidnaviria</taxon>
        <taxon>Bamfordvirae</taxon>
        <taxon>Nucleocytoviricota</taxon>
        <taxon>Megaviricetes</taxon>
        <taxon>Pimascovirales</taxon>
        <taxon>Pimascovirales incertae sedis</taxon>
        <taxon>Marseilleviridae</taxon>
    </lineage>
</organism>
<dbReference type="EMBL" id="MK500350">
    <property type="protein sequence ID" value="QBK87389.1"/>
    <property type="molecule type" value="Genomic_DNA"/>
</dbReference>
<name>A0A481YW91_9VIRU</name>
<reference evidence="1" key="1">
    <citation type="journal article" date="2019" name="MBio">
        <title>Virus Genomes from Deep Sea Sediments Expand the Ocean Megavirome and Support Independent Origins of Viral Gigantism.</title>
        <authorList>
            <person name="Backstrom D."/>
            <person name="Yutin N."/>
            <person name="Jorgensen S.L."/>
            <person name="Dharamshi J."/>
            <person name="Homa F."/>
            <person name="Zaremba-Niedwiedzka K."/>
            <person name="Spang A."/>
            <person name="Wolf Y.I."/>
            <person name="Koonin E.V."/>
            <person name="Ettema T.J."/>
        </authorList>
    </citation>
    <scope>NUCLEOTIDE SEQUENCE</scope>
</reference>
<proteinExistence type="predicted"/>
<sequence>MLADKQAEYALEQMRVYLEIGTLAASLRSAKVHKPASGSNPEVPSGVQPHITGTVAAEEYQQVEIIFNALLNVMPEDNYKILANTLCNTRKQLNSLSGRSFIYWSAFVRYMHWKLTGRVED</sequence>
<evidence type="ECO:0000313" key="1">
    <source>
        <dbReference type="EMBL" id="QBK87389.1"/>
    </source>
</evidence>
<gene>
    <name evidence="1" type="ORF">LCMAC201_02990</name>
</gene>
<accession>A0A481YW91</accession>
<protein>
    <submittedName>
        <fullName evidence="1">Uncharacterized protein</fullName>
    </submittedName>
</protein>